<dbReference type="Proteomes" id="UP000003643">
    <property type="component" value="Unassembled WGS sequence"/>
</dbReference>
<gene>
    <name evidence="1" type="ORF">HMPREF0397_1108</name>
</gene>
<reference evidence="1 2" key="1">
    <citation type="submission" date="2010-04" db="EMBL/GenBank/DDBJ databases">
        <authorList>
            <person name="Qin X."/>
            <person name="Bachman B."/>
            <person name="Battles P."/>
            <person name="Bell A."/>
            <person name="Bess C."/>
            <person name="Bickham C."/>
            <person name="Chaboub L."/>
            <person name="Chen D."/>
            <person name="Coyle M."/>
            <person name="Deiros D.R."/>
            <person name="Dinh H."/>
            <person name="Forbes L."/>
            <person name="Fowler G."/>
            <person name="Francisco L."/>
            <person name="Fu Q."/>
            <person name="Gubbala S."/>
            <person name="Hale W."/>
            <person name="Han Y."/>
            <person name="Hemphill L."/>
            <person name="Highlander S.K."/>
            <person name="Hirani K."/>
            <person name="Hogues M."/>
            <person name="Jackson L."/>
            <person name="Jakkamsetti A."/>
            <person name="Javaid M."/>
            <person name="Jiang H."/>
            <person name="Korchina V."/>
            <person name="Kovar C."/>
            <person name="Lara F."/>
            <person name="Lee S."/>
            <person name="Mata R."/>
            <person name="Mathew T."/>
            <person name="Moen C."/>
            <person name="Morales K."/>
            <person name="Munidasa M."/>
            <person name="Nazareth L."/>
            <person name="Ngo R."/>
            <person name="Nguyen L."/>
            <person name="Okwuonu G."/>
            <person name="Ongeri F."/>
            <person name="Patil S."/>
            <person name="Petrosino J."/>
            <person name="Pham C."/>
            <person name="Pham P."/>
            <person name="Pu L.-L."/>
            <person name="Puazo M."/>
            <person name="Raj R."/>
            <person name="Reid J."/>
            <person name="Rouhana J."/>
            <person name="Saada N."/>
            <person name="Shang Y."/>
            <person name="Simmons D."/>
            <person name="Thornton R."/>
            <person name="Warren J."/>
            <person name="Weissenberger G."/>
            <person name="Zhang J."/>
            <person name="Zhang L."/>
            <person name="Zhou C."/>
            <person name="Zhu D."/>
            <person name="Muzny D."/>
            <person name="Worley K."/>
            <person name="Gibbs R."/>
        </authorList>
    </citation>
    <scope>NUCLEOTIDE SEQUENCE [LARGE SCALE GENOMIC DNA]</scope>
    <source>
        <strain evidence="2">ATCC 23726 / VPI 4351</strain>
    </source>
</reference>
<protein>
    <submittedName>
        <fullName evidence="1">Uncharacterized protein</fullName>
    </submittedName>
</protein>
<evidence type="ECO:0000313" key="1">
    <source>
        <dbReference type="EMBL" id="EFG95255.1"/>
    </source>
</evidence>
<dbReference type="AlphaFoldDB" id="D5RD23"/>
<organism evidence="1 2">
    <name type="scientific">Fusobacterium nucleatum subsp. nucleatum (strain ATCC 23726 / VPI 4351)</name>
    <dbReference type="NCBI Taxonomy" id="525283"/>
    <lineage>
        <taxon>Bacteria</taxon>
        <taxon>Fusobacteriati</taxon>
        <taxon>Fusobacteriota</taxon>
        <taxon>Fusobacteriia</taxon>
        <taxon>Fusobacteriales</taxon>
        <taxon>Fusobacteriaceae</taxon>
        <taxon>Fusobacterium</taxon>
    </lineage>
</organism>
<sequence>MLNLCISILEFKWAKSGDLKKLAKNLCISILEFKSMFSTLLGNKDRIYVFLY</sequence>
<proteinExistence type="predicted"/>
<dbReference type="EMBL" id="ADVK01000030">
    <property type="protein sequence ID" value="EFG95255.1"/>
    <property type="molecule type" value="Genomic_DNA"/>
</dbReference>
<name>D5RD23_FUSN2</name>
<accession>D5RD23</accession>
<comment type="caution">
    <text evidence="1">The sequence shown here is derived from an EMBL/GenBank/DDBJ whole genome shotgun (WGS) entry which is preliminary data.</text>
</comment>
<evidence type="ECO:0000313" key="2">
    <source>
        <dbReference type="Proteomes" id="UP000003643"/>
    </source>
</evidence>